<evidence type="ECO:0000256" key="6">
    <source>
        <dbReference type="SAM" id="Coils"/>
    </source>
</evidence>
<evidence type="ECO:0000256" key="5">
    <source>
        <dbReference type="RuleBase" id="RU003512"/>
    </source>
</evidence>
<name>A0A3N2BAI1_9MICO</name>
<dbReference type="InterPro" id="IPR006129">
    <property type="entry name" value="AdhesinB"/>
</dbReference>
<dbReference type="InterPro" id="IPR050492">
    <property type="entry name" value="Bact_metal-bind_prot9"/>
</dbReference>
<comment type="subcellular location">
    <subcellularLocation>
        <location evidence="1">Cell envelope</location>
    </subcellularLocation>
</comment>
<gene>
    <name evidence="8" type="ORF">EDD31_0631</name>
</gene>
<proteinExistence type="inferred from homology"/>
<dbReference type="PANTHER" id="PTHR42953">
    <property type="entry name" value="HIGH-AFFINITY ZINC UPTAKE SYSTEM PROTEIN ZNUA-RELATED"/>
    <property type="match status" value="1"/>
</dbReference>
<evidence type="ECO:0000256" key="3">
    <source>
        <dbReference type="ARBA" id="ARBA00022723"/>
    </source>
</evidence>
<evidence type="ECO:0000313" key="9">
    <source>
        <dbReference type="Proteomes" id="UP000280668"/>
    </source>
</evidence>
<dbReference type="AlphaFoldDB" id="A0A3N2BAI1"/>
<keyword evidence="4 7" id="KW-0732">Signal</keyword>
<feature type="chain" id="PRO_5038981157" evidence="7">
    <location>
        <begin position="38"/>
        <end position="325"/>
    </location>
</feature>
<dbReference type="EMBL" id="RKHK01000001">
    <property type="protein sequence ID" value="ROR72281.1"/>
    <property type="molecule type" value="Genomic_DNA"/>
</dbReference>
<keyword evidence="6" id="KW-0175">Coiled coil</keyword>
<evidence type="ECO:0000256" key="4">
    <source>
        <dbReference type="ARBA" id="ARBA00022729"/>
    </source>
</evidence>
<dbReference type="GO" id="GO:0007155">
    <property type="term" value="P:cell adhesion"/>
    <property type="evidence" value="ECO:0007669"/>
    <property type="project" value="InterPro"/>
</dbReference>
<sequence>MGNFGAPKSSTLANRSRLAAFLSAGVLLAACASPSEGQDPGSSGTDDADRPLVLTTFTVLADMAQQVAGEHAEVESITGVGQEIHGYEPAPDDLRRAAEADLLIANGLHLEDWLDQLLIDVDAPRVTASDGVDTMAIQPEDGSAPGEAINPHAWMSPAEGQVYLANIAAALSDIDPDRAAEYQANAAAYISELETVESELRDALEDVPASARVLVTCEGAFSYLARDLGLEEAYLWPVNAEYEATPQQVRAVIERVRADDIPAVFCESTVSDSGMQQVVAETEAELAGILYVDSLSGPDGPVPGYLDMLQHTAETIAVGLAGDDD</sequence>
<evidence type="ECO:0000256" key="7">
    <source>
        <dbReference type="SAM" id="SignalP"/>
    </source>
</evidence>
<feature type="signal peptide" evidence="7">
    <location>
        <begin position="1"/>
        <end position="37"/>
    </location>
</feature>
<feature type="coiled-coil region" evidence="6">
    <location>
        <begin position="179"/>
        <end position="206"/>
    </location>
</feature>
<keyword evidence="9" id="KW-1185">Reference proteome</keyword>
<dbReference type="GO" id="GO:0030313">
    <property type="term" value="C:cell envelope"/>
    <property type="evidence" value="ECO:0007669"/>
    <property type="project" value="UniProtKB-SubCell"/>
</dbReference>
<dbReference type="GO" id="GO:0030001">
    <property type="term" value="P:metal ion transport"/>
    <property type="evidence" value="ECO:0007669"/>
    <property type="project" value="InterPro"/>
</dbReference>
<keyword evidence="2 5" id="KW-0813">Transport</keyword>
<comment type="similarity">
    <text evidence="5">Belongs to the bacterial solute-binding protein 9 family.</text>
</comment>
<dbReference type="SUPFAM" id="SSF53807">
    <property type="entry name" value="Helical backbone' metal receptor"/>
    <property type="match status" value="1"/>
</dbReference>
<dbReference type="GO" id="GO:0046872">
    <property type="term" value="F:metal ion binding"/>
    <property type="evidence" value="ECO:0007669"/>
    <property type="project" value="UniProtKB-KW"/>
</dbReference>
<dbReference type="PRINTS" id="PR00691">
    <property type="entry name" value="ADHESINB"/>
</dbReference>
<keyword evidence="3" id="KW-0479">Metal-binding</keyword>
<dbReference type="RefSeq" id="WP_123302872.1">
    <property type="nucleotide sequence ID" value="NZ_RKHK01000001.1"/>
</dbReference>
<dbReference type="InterPro" id="IPR006128">
    <property type="entry name" value="Lipoprotein_PsaA-like"/>
</dbReference>
<dbReference type="Gene3D" id="3.40.50.1980">
    <property type="entry name" value="Nitrogenase molybdenum iron protein domain"/>
    <property type="match status" value="2"/>
</dbReference>
<protein>
    <submittedName>
        <fullName evidence="8">ABC-type Zn uptake system ZnuABC Zn-binding protein ZnuA</fullName>
    </submittedName>
</protein>
<dbReference type="InterPro" id="IPR006127">
    <property type="entry name" value="ZnuA-like"/>
</dbReference>
<organism evidence="8 9">
    <name type="scientific">Bogoriella caseilytica</name>
    <dbReference type="NCBI Taxonomy" id="56055"/>
    <lineage>
        <taxon>Bacteria</taxon>
        <taxon>Bacillati</taxon>
        <taxon>Actinomycetota</taxon>
        <taxon>Actinomycetes</taxon>
        <taxon>Micrococcales</taxon>
        <taxon>Bogoriellaceae</taxon>
        <taxon>Bogoriella</taxon>
    </lineage>
</organism>
<reference evidence="8 9" key="1">
    <citation type="submission" date="2018-11" db="EMBL/GenBank/DDBJ databases">
        <title>Sequencing the genomes of 1000 actinobacteria strains.</title>
        <authorList>
            <person name="Klenk H.-P."/>
        </authorList>
    </citation>
    <scope>NUCLEOTIDE SEQUENCE [LARGE SCALE GENOMIC DNA]</scope>
    <source>
        <strain evidence="8 9">DSM 11294</strain>
    </source>
</reference>
<dbReference type="Pfam" id="PF01297">
    <property type="entry name" value="ZnuA"/>
    <property type="match status" value="1"/>
</dbReference>
<evidence type="ECO:0000256" key="2">
    <source>
        <dbReference type="ARBA" id="ARBA00022448"/>
    </source>
</evidence>
<dbReference type="OrthoDB" id="9810636at2"/>
<dbReference type="Proteomes" id="UP000280668">
    <property type="component" value="Unassembled WGS sequence"/>
</dbReference>
<dbReference type="PANTHER" id="PTHR42953:SF1">
    <property type="entry name" value="METAL-BINDING PROTEIN HI_0362-RELATED"/>
    <property type="match status" value="1"/>
</dbReference>
<evidence type="ECO:0000256" key="1">
    <source>
        <dbReference type="ARBA" id="ARBA00004196"/>
    </source>
</evidence>
<comment type="caution">
    <text evidence="8">The sequence shown here is derived from an EMBL/GenBank/DDBJ whole genome shotgun (WGS) entry which is preliminary data.</text>
</comment>
<accession>A0A3N2BAI1</accession>
<dbReference type="PRINTS" id="PR00690">
    <property type="entry name" value="ADHESNFAMILY"/>
</dbReference>
<evidence type="ECO:0000313" key="8">
    <source>
        <dbReference type="EMBL" id="ROR72281.1"/>
    </source>
</evidence>